<dbReference type="RefSeq" id="WP_140619153.1">
    <property type="nucleotide sequence ID" value="NZ_VFRQ01000001.1"/>
</dbReference>
<organism evidence="2 3">
    <name type="scientific">Pontibacter mangrovi</name>
    <dbReference type="NCBI Taxonomy" id="2589816"/>
    <lineage>
        <taxon>Bacteria</taxon>
        <taxon>Pseudomonadati</taxon>
        <taxon>Bacteroidota</taxon>
        <taxon>Cytophagia</taxon>
        <taxon>Cytophagales</taxon>
        <taxon>Hymenobacteraceae</taxon>
        <taxon>Pontibacter</taxon>
    </lineage>
</organism>
<dbReference type="CDD" id="cd05289">
    <property type="entry name" value="MDR_like_2"/>
    <property type="match status" value="1"/>
</dbReference>
<reference evidence="2 3" key="1">
    <citation type="submission" date="2019-06" db="EMBL/GenBank/DDBJ databases">
        <title>A novel bacterium of genus Pontibacter, isolated from marine sediment.</title>
        <authorList>
            <person name="Huang H."/>
            <person name="Mo K."/>
            <person name="Hu Y."/>
        </authorList>
    </citation>
    <scope>NUCLEOTIDE SEQUENCE [LARGE SCALE GENOMIC DNA]</scope>
    <source>
        <strain evidence="2 3">HB172049</strain>
    </source>
</reference>
<sequence>MAKQMRAAVYNTFGGPENVHVQTIDVPEPGEGEVMVRIKAAGVNPVDYAVREGYLKDFLPTQFPVIPGWDVAGEIVERGYSARRFNVGEQVYAYARRPVVQYGTFAEYIVLPESYLTGRPLNVSWEEAAGIPLVGLTAFQSLFDAGQLQDRQSVLILGASGGVGSMAIQLAKVKGATVVGVASAQNHAYMRNLGADYTITYKDTHVGEAVKQLLPGGVDLIFDCASGETLMQSLQALKPNGKLVSILNHGTDLDPSIDFSYVFVEPNTRQLDILRELTEAGQLHVPVSKKYTLDETVEAMKQIQTQHTTGKIVITP</sequence>
<dbReference type="SMART" id="SM00829">
    <property type="entry name" value="PKS_ER"/>
    <property type="match status" value="1"/>
</dbReference>
<dbReference type="Proteomes" id="UP000316727">
    <property type="component" value="Unassembled WGS sequence"/>
</dbReference>
<keyword evidence="3" id="KW-1185">Reference proteome</keyword>
<dbReference type="PANTHER" id="PTHR44013">
    <property type="entry name" value="ZINC-TYPE ALCOHOL DEHYDROGENASE-LIKE PROTEIN C16A3.02C"/>
    <property type="match status" value="1"/>
</dbReference>
<dbReference type="InterPro" id="IPR013154">
    <property type="entry name" value="ADH-like_N"/>
</dbReference>
<dbReference type="InterPro" id="IPR036291">
    <property type="entry name" value="NAD(P)-bd_dom_sf"/>
</dbReference>
<comment type="caution">
    <text evidence="2">The sequence shown here is derived from an EMBL/GenBank/DDBJ whole genome shotgun (WGS) entry which is preliminary data.</text>
</comment>
<dbReference type="SUPFAM" id="SSF51735">
    <property type="entry name" value="NAD(P)-binding Rossmann-fold domains"/>
    <property type="match status" value="1"/>
</dbReference>
<name>A0A501WKV1_9BACT</name>
<evidence type="ECO:0000313" key="3">
    <source>
        <dbReference type="Proteomes" id="UP000316727"/>
    </source>
</evidence>
<dbReference type="Gene3D" id="3.90.180.10">
    <property type="entry name" value="Medium-chain alcohol dehydrogenases, catalytic domain"/>
    <property type="match status" value="1"/>
</dbReference>
<dbReference type="GO" id="GO:0016491">
    <property type="term" value="F:oxidoreductase activity"/>
    <property type="evidence" value="ECO:0007669"/>
    <property type="project" value="InterPro"/>
</dbReference>
<gene>
    <name evidence="2" type="ORF">FJM65_02730</name>
</gene>
<dbReference type="PANTHER" id="PTHR44013:SF1">
    <property type="entry name" value="ZINC-TYPE ALCOHOL DEHYDROGENASE-LIKE PROTEIN C16A3.02C"/>
    <property type="match status" value="1"/>
</dbReference>
<accession>A0A501WKV1</accession>
<dbReference type="Gene3D" id="3.40.50.720">
    <property type="entry name" value="NAD(P)-binding Rossmann-like Domain"/>
    <property type="match status" value="1"/>
</dbReference>
<evidence type="ECO:0000313" key="2">
    <source>
        <dbReference type="EMBL" id="TPE46276.1"/>
    </source>
</evidence>
<dbReference type="OrthoDB" id="648910at2"/>
<feature type="domain" description="Enoyl reductase (ER)" evidence="1">
    <location>
        <begin position="14"/>
        <end position="314"/>
    </location>
</feature>
<evidence type="ECO:0000259" key="1">
    <source>
        <dbReference type="SMART" id="SM00829"/>
    </source>
</evidence>
<dbReference type="AlphaFoldDB" id="A0A501WKV1"/>
<dbReference type="Pfam" id="PF13602">
    <property type="entry name" value="ADH_zinc_N_2"/>
    <property type="match status" value="1"/>
</dbReference>
<dbReference type="Pfam" id="PF08240">
    <property type="entry name" value="ADH_N"/>
    <property type="match status" value="1"/>
</dbReference>
<dbReference type="SUPFAM" id="SSF50129">
    <property type="entry name" value="GroES-like"/>
    <property type="match status" value="1"/>
</dbReference>
<proteinExistence type="predicted"/>
<protein>
    <submittedName>
        <fullName evidence="2">NADP-dependent oxidoreductase</fullName>
    </submittedName>
</protein>
<dbReference type="InterPro" id="IPR020843">
    <property type="entry name" value="ER"/>
</dbReference>
<dbReference type="InterPro" id="IPR011032">
    <property type="entry name" value="GroES-like_sf"/>
</dbReference>
<dbReference type="EMBL" id="VFRQ01000001">
    <property type="protein sequence ID" value="TPE46276.1"/>
    <property type="molecule type" value="Genomic_DNA"/>
</dbReference>
<dbReference type="InterPro" id="IPR052733">
    <property type="entry name" value="Chloroplast_QOR"/>
</dbReference>